<evidence type="ECO:0000313" key="2">
    <source>
        <dbReference type="Proteomes" id="UP001556367"/>
    </source>
</evidence>
<protein>
    <submittedName>
        <fullName evidence="1">Uncharacterized protein</fullName>
    </submittedName>
</protein>
<proteinExistence type="predicted"/>
<reference evidence="2" key="1">
    <citation type="submission" date="2024-06" db="EMBL/GenBank/DDBJ databases">
        <title>Multi-omics analyses provide insights into the biosynthesis of the anticancer antibiotic pleurotin in Hohenbuehelia grisea.</title>
        <authorList>
            <person name="Weaver J.A."/>
            <person name="Alberti F."/>
        </authorList>
    </citation>
    <scope>NUCLEOTIDE SEQUENCE [LARGE SCALE GENOMIC DNA]</scope>
    <source>
        <strain evidence="2">T-177</strain>
    </source>
</reference>
<keyword evidence="2" id="KW-1185">Reference proteome</keyword>
<gene>
    <name evidence="1" type="ORF">HGRIS_005136</name>
</gene>
<accession>A0ABR3JEK0</accession>
<dbReference type="EMBL" id="JASNQZ010000008">
    <property type="protein sequence ID" value="KAL0953977.1"/>
    <property type="molecule type" value="Genomic_DNA"/>
</dbReference>
<evidence type="ECO:0000313" key="1">
    <source>
        <dbReference type="EMBL" id="KAL0953977.1"/>
    </source>
</evidence>
<comment type="caution">
    <text evidence="1">The sequence shown here is derived from an EMBL/GenBank/DDBJ whole genome shotgun (WGS) entry which is preliminary data.</text>
</comment>
<organism evidence="1 2">
    <name type="scientific">Hohenbuehelia grisea</name>
    <dbReference type="NCBI Taxonomy" id="104357"/>
    <lineage>
        <taxon>Eukaryota</taxon>
        <taxon>Fungi</taxon>
        <taxon>Dikarya</taxon>
        <taxon>Basidiomycota</taxon>
        <taxon>Agaricomycotina</taxon>
        <taxon>Agaricomycetes</taxon>
        <taxon>Agaricomycetidae</taxon>
        <taxon>Agaricales</taxon>
        <taxon>Pleurotineae</taxon>
        <taxon>Pleurotaceae</taxon>
        <taxon>Hohenbuehelia</taxon>
    </lineage>
</organism>
<sequence length="99" mass="11283">MRGLVDVSVKAALATPFFGFIHTIPNICRSTRISPCTYYPGVRDRLNLSMQEFLYLCACLLAPNVYFFKHLSLLNNGYSLEEYTNINVDAYLILPLPFL</sequence>
<dbReference type="Proteomes" id="UP001556367">
    <property type="component" value="Unassembled WGS sequence"/>
</dbReference>
<name>A0ABR3JEK0_9AGAR</name>